<dbReference type="InterPro" id="IPR001059">
    <property type="entry name" value="Transl_elong_P/YeiP_cen"/>
</dbReference>
<dbReference type="UniPathway" id="UPA00345"/>
<evidence type="ECO:0000256" key="3">
    <source>
        <dbReference type="ARBA" id="ARBA00009479"/>
    </source>
</evidence>
<dbReference type="FunFam" id="2.30.30.30:FF:000003">
    <property type="entry name" value="Elongation factor P"/>
    <property type="match status" value="1"/>
</dbReference>
<keyword evidence="4" id="KW-0963">Cytoplasm</keyword>
<dbReference type="HAMAP" id="MF_00141">
    <property type="entry name" value="EF_P"/>
    <property type="match status" value="1"/>
</dbReference>
<protein>
    <submittedName>
        <fullName evidence="9">Translation elongation factor P</fullName>
    </submittedName>
</protein>
<dbReference type="CDD" id="cd04470">
    <property type="entry name" value="S1_EF-P_repeat_1"/>
    <property type="match status" value="1"/>
</dbReference>
<dbReference type="NCBIfam" id="TIGR00038">
    <property type="entry name" value="efp"/>
    <property type="match status" value="1"/>
</dbReference>
<feature type="domain" description="Elongation factor P C-terminal" evidence="7">
    <location>
        <begin position="130"/>
        <end position="186"/>
    </location>
</feature>
<dbReference type="PIRSF" id="PIRSF005901">
    <property type="entry name" value="EF-P"/>
    <property type="match status" value="1"/>
</dbReference>
<evidence type="ECO:0000256" key="2">
    <source>
        <dbReference type="ARBA" id="ARBA00004815"/>
    </source>
</evidence>
<dbReference type="InterPro" id="IPR012340">
    <property type="entry name" value="NA-bd_OB-fold"/>
</dbReference>
<name>A0A3B0TQH4_9ZZZZ</name>
<keyword evidence="6" id="KW-0648">Protein biosynthesis</keyword>
<dbReference type="GO" id="GO:0005829">
    <property type="term" value="C:cytosol"/>
    <property type="evidence" value="ECO:0007669"/>
    <property type="project" value="UniProtKB-ARBA"/>
</dbReference>
<dbReference type="PROSITE" id="PS01275">
    <property type="entry name" value="EFP"/>
    <property type="match status" value="1"/>
</dbReference>
<evidence type="ECO:0000259" key="8">
    <source>
        <dbReference type="SMART" id="SM01185"/>
    </source>
</evidence>
<dbReference type="InterPro" id="IPR013185">
    <property type="entry name" value="Transl_elong_KOW-like"/>
</dbReference>
<dbReference type="Gene3D" id="2.40.50.140">
    <property type="entry name" value="Nucleic acid-binding proteins"/>
    <property type="match status" value="2"/>
</dbReference>
<proteinExistence type="inferred from homology"/>
<sequence>MASTSDFRNGLCIEYNGQLFTIVQFQHVKPGKGPAFVRTKLKNVKTGKVIDNTFSAGVKINTVRIERRQYQYLYKDDMGLNFMHTGTFEQIPVDEAMIDNADLLKEGQVIEINFHTETETPLTVELPAFVELEVTDTISGEKGNTASSTALKPATLETGAEIMVPIFVNQGDIIKVDTRTHSYSERVRN</sequence>
<gene>
    <name evidence="9" type="ORF">MNBD_BACTEROID01-1570</name>
</gene>
<organism evidence="9">
    <name type="scientific">hydrothermal vent metagenome</name>
    <dbReference type="NCBI Taxonomy" id="652676"/>
    <lineage>
        <taxon>unclassified sequences</taxon>
        <taxon>metagenomes</taxon>
        <taxon>ecological metagenomes</taxon>
    </lineage>
</organism>
<accession>A0A3B0TQH4</accession>
<dbReference type="SMART" id="SM00841">
    <property type="entry name" value="Elong-fact-P_C"/>
    <property type="match status" value="1"/>
</dbReference>
<dbReference type="CDD" id="cd05794">
    <property type="entry name" value="S1_EF-P_repeat_2"/>
    <property type="match status" value="1"/>
</dbReference>
<dbReference type="GO" id="GO:0003746">
    <property type="term" value="F:translation elongation factor activity"/>
    <property type="evidence" value="ECO:0007669"/>
    <property type="project" value="UniProtKB-KW"/>
</dbReference>
<dbReference type="NCBIfam" id="NF001810">
    <property type="entry name" value="PRK00529.1"/>
    <property type="match status" value="1"/>
</dbReference>
<dbReference type="EMBL" id="UOEP01000130">
    <property type="protein sequence ID" value="VAW20881.1"/>
    <property type="molecule type" value="Genomic_DNA"/>
</dbReference>
<dbReference type="PANTHER" id="PTHR30053:SF12">
    <property type="entry name" value="ELONGATION FACTOR P (EF-P) FAMILY PROTEIN"/>
    <property type="match status" value="1"/>
</dbReference>
<dbReference type="SUPFAM" id="SSF50249">
    <property type="entry name" value="Nucleic acid-binding proteins"/>
    <property type="match status" value="2"/>
</dbReference>
<evidence type="ECO:0000256" key="6">
    <source>
        <dbReference type="ARBA" id="ARBA00022917"/>
    </source>
</evidence>
<comment type="pathway">
    <text evidence="2">Protein biosynthesis; polypeptide chain elongation.</text>
</comment>
<dbReference type="SUPFAM" id="SSF50104">
    <property type="entry name" value="Translation proteins SH3-like domain"/>
    <property type="match status" value="1"/>
</dbReference>
<feature type="domain" description="Translation elongation factor P/YeiP central" evidence="8">
    <location>
        <begin position="67"/>
        <end position="122"/>
    </location>
</feature>
<dbReference type="InterPro" id="IPR011768">
    <property type="entry name" value="Transl_elongation_fac_P"/>
</dbReference>
<dbReference type="InterPro" id="IPR020599">
    <property type="entry name" value="Transl_elong_fac_P/YeiP"/>
</dbReference>
<evidence type="ECO:0000313" key="9">
    <source>
        <dbReference type="EMBL" id="VAW20881.1"/>
    </source>
</evidence>
<dbReference type="Gene3D" id="2.30.30.30">
    <property type="match status" value="1"/>
</dbReference>
<dbReference type="InterPro" id="IPR015365">
    <property type="entry name" value="Elong-fact-P_C"/>
</dbReference>
<evidence type="ECO:0000256" key="4">
    <source>
        <dbReference type="ARBA" id="ARBA00022490"/>
    </source>
</evidence>
<comment type="similarity">
    <text evidence="3">Belongs to the elongation factor P family.</text>
</comment>
<dbReference type="FunFam" id="2.40.50.140:FF:000004">
    <property type="entry name" value="Elongation factor P"/>
    <property type="match status" value="1"/>
</dbReference>
<keyword evidence="5 9" id="KW-0251">Elongation factor</keyword>
<dbReference type="InterPro" id="IPR008991">
    <property type="entry name" value="Translation_prot_SH3-like_sf"/>
</dbReference>
<dbReference type="Pfam" id="PF01132">
    <property type="entry name" value="EFP"/>
    <property type="match status" value="1"/>
</dbReference>
<dbReference type="SMART" id="SM01185">
    <property type="entry name" value="EFP"/>
    <property type="match status" value="1"/>
</dbReference>
<reference evidence="9" key="1">
    <citation type="submission" date="2018-06" db="EMBL/GenBank/DDBJ databases">
        <authorList>
            <person name="Zhirakovskaya E."/>
        </authorList>
    </citation>
    <scope>NUCLEOTIDE SEQUENCE</scope>
</reference>
<evidence type="ECO:0000259" key="7">
    <source>
        <dbReference type="SMART" id="SM00841"/>
    </source>
</evidence>
<dbReference type="Pfam" id="PF09285">
    <property type="entry name" value="Elong-fact-P_C"/>
    <property type="match status" value="1"/>
</dbReference>
<dbReference type="AlphaFoldDB" id="A0A3B0TQH4"/>
<dbReference type="InterPro" id="IPR013852">
    <property type="entry name" value="Transl_elong_P/YeiP_CS"/>
</dbReference>
<comment type="subcellular location">
    <subcellularLocation>
        <location evidence="1">Cytoplasm</location>
    </subcellularLocation>
</comment>
<evidence type="ECO:0000256" key="5">
    <source>
        <dbReference type="ARBA" id="ARBA00022768"/>
    </source>
</evidence>
<evidence type="ECO:0000256" key="1">
    <source>
        <dbReference type="ARBA" id="ARBA00004496"/>
    </source>
</evidence>
<dbReference type="GO" id="GO:0043043">
    <property type="term" value="P:peptide biosynthetic process"/>
    <property type="evidence" value="ECO:0007669"/>
    <property type="project" value="InterPro"/>
</dbReference>
<dbReference type="InterPro" id="IPR014722">
    <property type="entry name" value="Rib_uL2_dom2"/>
</dbReference>
<dbReference type="PANTHER" id="PTHR30053">
    <property type="entry name" value="ELONGATION FACTOR P"/>
    <property type="match status" value="1"/>
</dbReference>
<dbReference type="Pfam" id="PF08207">
    <property type="entry name" value="EFP_N"/>
    <property type="match status" value="1"/>
</dbReference>